<comment type="caution">
    <text evidence="4">The sequence shown here is derived from an EMBL/GenBank/DDBJ whole genome shotgun (WGS) entry which is preliminary data.</text>
</comment>
<protein>
    <submittedName>
        <fullName evidence="4">Histidine kinase</fullName>
    </submittedName>
</protein>
<keyword evidence="4" id="KW-0808">Transferase</keyword>
<dbReference type="RefSeq" id="WP_303542518.1">
    <property type="nucleotide sequence ID" value="NZ_JAUOTP010000004.1"/>
</dbReference>
<dbReference type="InterPro" id="IPR036890">
    <property type="entry name" value="HATPase_C_sf"/>
</dbReference>
<accession>A0ABT8YB92</accession>
<feature type="domain" description="Signal transduction histidine kinase internal region" evidence="3">
    <location>
        <begin position="164"/>
        <end position="241"/>
    </location>
</feature>
<keyword evidence="5" id="KW-1185">Reference proteome</keyword>
<keyword evidence="1" id="KW-0175">Coiled coil</keyword>
<dbReference type="PANTHER" id="PTHR34220">
    <property type="entry name" value="SENSOR HISTIDINE KINASE YPDA"/>
    <property type="match status" value="1"/>
</dbReference>
<feature type="coiled-coil region" evidence="1">
    <location>
        <begin position="142"/>
        <end position="171"/>
    </location>
</feature>
<evidence type="ECO:0000313" key="4">
    <source>
        <dbReference type="EMBL" id="MDO6414915.1"/>
    </source>
</evidence>
<keyword evidence="4" id="KW-0418">Kinase</keyword>
<dbReference type="InterPro" id="IPR010559">
    <property type="entry name" value="Sig_transdc_His_kin_internal"/>
</dbReference>
<name>A0ABT8YB92_9SPHN</name>
<keyword evidence="2" id="KW-1133">Transmembrane helix</keyword>
<proteinExistence type="predicted"/>
<evidence type="ECO:0000256" key="2">
    <source>
        <dbReference type="SAM" id="Phobius"/>
    </source>
</evidence>
<feature type="transmembrane region" description="Helical" evidence="2">
    <location>
        <begin position="44"/>
        <end position="62"/>
    </location>
</feature>
<dbReference type="EMBL" id="JAUOTP010000004">
    <property type="protein sequence ID" value="MDO6414915.1"/>
    <property type="molecule type" value="Genomic_DNA"/>
</dbReference>
<gene>
    <name evidence="4" type="ORF">Q4F19_11030</name>
</gene>
<evidence type="ECO:0000259" key="3">
    <source>
        <dbReference type="Pfam" id="PF06580"/>
    </source>
</evidence>
<organism evidence="4 5">
    <name type="scientific">Sphingomonas natans</name>
    <dbReference type="NCBI Taxonomy" id="3063330"/>
    <lineage>
        <taxon>Bacteria</taxon>
        <taxon>Pseudomonadati</taxon>
        <taxon>Pseudomonadota</taxon>
        <taxon>Alphaproteobacteria</taxon>
        <taxon>Sphingomonadales</taxon>
        <taxon>Sphingomonadaceae</taxon>
        <taxon>Sphingomonas</taxon>
    </lineage>
</organism>
<reference evidence="4" key="1">
    <citation type="submission" date="2023-07" db="EMBL/GenBank/DDBJ databases">
        <authorList>
            <person name="Kim M."/>
        </authorList>
    </citation>
    <scope>NUCLEOTIDE SEQUENCE</scope>
    <source>
        <strain evidence="4">BIUV-7</strain>
    </source>
</reference>
<dbReference type="GO" id="GO:0016301">
    <property type="term" value="F:kinase activity"/>
    <property type="evidence" value="ECO:0007669"/>
    <property type="project" value="UniProtKB-KW"/>
</dbReference>
<sequence length="359" mass="38928">MTRTGFRQALLLTFAVWFVFVYGSYCVAELIAGRTGFLSDLPFDLLAVFLVALTAQALYPLALYTVGWPLMRRWGLLAAGVLLVAFTQSLINLAENRLLGVIPALDSAHLELIRARFASNFLSHAYLCVANAALLVFLVETRRSAAQRIDLARAEAAAAEAKAVALRLQLNPHFVFNTLNSISSLIVTRRIDDAEEMLGRLAEFLRQSLTSDPNGLVPLDEELATAETYLEIEAVRFGDRMLVELHCPAALSQIAVPNYILQPLVENAVKYGVARSTCPVTVRVIAERHEGRLRIQVLDDAQPSAEAHPAAGFGIGVDNIGQRLTARYGDAASITTERGAKGYAATIILPIAAATGSKP</sequence>
<dbReference type="InterPro" id="IPR050640">
    <property type="entry name" value="Bact_2-comp_sensor_kinase"/>
</dbReference>
<dbReference type="Proteomes" id="UP001169764">
    <property type="component" value="Unassembled WGS sequence"/>
</dbReference>
<dbReference type="Gene3D" id="3.30.565.10">
    <property type="entry name" value="Histidine kinase-like ATPase, C-terminal domain"/>
    <property type="match status" value="1"/>
</dbReference>
<keyword evidence="2" id="KW-0472">Membrane</keyword>
<feature type="transmembrane region" description="Helical" evidence="2">
    <location>
        <begin position="121"/>
        <end position="139"/>
    </location>
</feature>
<dbReference type="SUPFAM" id="SSF55874">
    <property type="entry name" value="ATPase domain of HSP90 chaperone/DNA topoisomerase II/histidine kinase"/>
    <property type="match status" value="1"/>
</dbReference>
<evidence type="ECO:0000256" key="1">
    <source>
        <dbReference type="SAM" id="Coils"/>
    </source>
</evidence>
<feature type="transmembrane region" description="Helical" evidence="2">
    <location>
        <begin position="74"/>
        <end position="91"/>
    </location>
</feature>
<keyword evidence="2" id="KW-0812">Transmembrane</keyword>
<dbReference type="PANTHER" id="PTHR34220:SF7">
    <property type="entry name" value="SENSOR HISTIDINE KINASE YPDA"/>
    <property type="match status" value="1"/>
</dbReference>
<evidence type="ECO:0000313" key="5">
    <source>
        <dbReference type="Proteomes" id="UP001169764"/>
    </source>
</evidence>
<dbReference type="Pfam" id="PF06580">
    <property type="entry name" value="His_kinase"/>
    <property type="match status" value="1"/>
</dbReference>